<protein>
    <submittedName>
        <fullName evidence="4 5">Transmembrane protein 169-like</fullName>
    </submittedName>
</protein>
<evidence type="ECO:0000313" key="4">
    <source>
        <dbReference type="RefSeq" id="XP_022081757.1"/>
    </source>
</evidence>
<evidence type="ECO:0000256" key="2">
    <source>
        <dbReference type="SAM" id="Phobius"/>
    </source>
</evidence>
<dbReference type="KEGG" id="aplc:110974437"/>
<feature type="transmembrane region" description="Helical" evidence="2">
    <location>
        <begin position="119"/>
        <end position="147"/>
    </location>
</feature>
<accession>A0A8B7XLR9</accession>
<evidence type="ECO:0000313" key="3">
    <source>
        <dbReference type="Proteomes" id="UP000694845"/>
    </source>
</evidence>
<gene>
    <name evidence="4 5" type="primary">LOC110974437</name>
</gene>
<reference evidence="4 5" key="1">
    <citation type="submission" date="2025-04" db="UniProtKB">
        <authorList>
            <consortium name="RefSeq"/>
        </authorList>
    </citation>
    <scope>IDENTIFICATION</scope>
</reference>
<keyword evidence="2" id="KW-0812">Transmembrane</keyword>
<proteinExistence type="predicted"/>
<dbReference type="Proteomes" id="UP000694845">
    <property type="component" value="Unplaced"/>
</dbReference>
<dbReference type="PANTHER" id="PTHR31777:SF0">
    <property type="entry name" value="TRANSMEMBRANE PROTEIN 169"/>
    <property type="match status" value="1"/>
</dbReference>
<keyword evidence="3" id="KW-1185">Reference proteome</keyword>
<dbReference type="Pfam" id="PF15052">
    <property type="entry name" value="TMEM169"/>
    <property type="match status" value="1"/>
</dbReference>
<evidence type="ECO:0000256" key="1">
    <source>
        <dbReference type="SAM" id="MobiDB-lite"/>
    </source>
</evidence>
<name>A0A8B7XLR9_ACAPL</name>
<dbReference type="PANTHER" id="PTHR31777">
    <property type="entry name" value="TRANSMEMBRANE PROTEIN 169"/>
    <property type="match status" value="1"/>
</dbReference>
<dbReference type="OrthoDB" id="10066407at2759"/>
<dbReference type="RefSeq" id="XP_022081757.1">
    <property type="nucleotide sequence ID" value="XM_022226065.1"/>
</dbReference>
<dbReference type="RefSeq" id="XP_022081758.1">
    <property type="nucleotide sequence ID" value="XM_022226066.1"/>
</dbReference>
<sequence>MPKTPFRKHVKFVSIDNNGANGPENAVRDGQVSAQSQRTESPIGGGPSSFQTEEITEIRVEDEDGVSQPHRFHPDHAREHCSECHMLGKPHKHQRVTATDQDDDDEDGCIYSPQQGPHIIILTFLCIPFVFATALVVNTYLGILTWYNIFLYYYDDRGWIHRIVVCPVLILLCPPVILVTALVVSLYSSVRQLSWYLSSWRTSVTDLEKGFYAWLCHQLGLPNCSPYEVITLDDYEEDSFGRTTSCTHASSGWKKSKALT</sequence>
<dbReference type="InterPro" id="IPR029386">
    <property type="entry name" value="TMEM169"/>
</dbReference>
<keyword evidence="2" id="KW-0472">Membrane</keyword>
<dbReference type="GeneID" id="110974437"/>
<feature type="region of interest" description="Disordered" evidence="1">
    <location>
        <begin position="15"/>
        <end position="50"/>
    </location>
</feature>
<feature type="transmembrane region" description="Helical" evidence="2">
    <location>
        <begin position="159"/>
        <end position="187"/>
    </location>
</feature>
<evidence type="ECO:0000313" key="5">
    <source>
        <dbReference type="RefSeq" id="XP_022081758.1"/>
    </source>
</evidence>
<dbReference type="AlphaFoldDB" id="A0A8B7XLR9"/>
<keyword evidence="2" id="KW-1133">Transmembrane helix</keyword>
<dbReference type="OMA" id="GWIHRIV"/>
<organism evidence="3 5">
    <name type="scientific">Acanthaster planci</name>
    <name type="common">Crown-of-thorns starfish</name>
    <dbReference type="NCBI Taxonomy" id="133434"/>
    <lineage>
        <taxon>Eukaryota</taxon>
        <taxon>Metazoa</taxon>
        <taxon>Echinodermata</taxon>
        <taxon>Eleutherozoa</taxon>
        <taxon>Asterozoa</taxon>
        <taxon>Asteroidea</taxon>
        <taxon>Valvatacea</taxon>
        <taxon>Valvatida</taxon>
        <taxon>Acanthasteridae</taxon>
        <taxon>Acanthaster</taxon>
    </lineage>
</organism>